<evidence type="ECO:0000259" key="2">
    <source>
        <dbReference type="Pfam" id="PF03959"/>
    </source>
</evidence>
<dbReference type="InterPro" id="IPR029058">
    <property type="entry name" value="AB_hydrolase_fold"/>
</dbReference>
<evidence type="ECO:0000313" key="3">
    <source>
        <dbReference type="EMBL" id="KAF2251690.1"/>
    </source>
</evidence>
<dbReference type="AlphaFoldDB" id="A0A6A6IQ21"/>
<dbReference type="SUPFAM" id="SSF53474">
    <property type="entry name" value="alpha/beta-Hydrolases"/>
    <property type="match status" value="1"/>
</dbReference>
<protein>
    <recommendedName>
        <fullName evidence="2">Serine hydrolase domain-containing protein</fullName>
    </recommendedName>
</protein>
<dbReference type="Pfam" id="PF03959">
    <property type="entry name" value="FSH1"/>
    <property type="match status" value="1"/>
</dbReference>
<dbReference type="GO" id="GO:0019748">
    <property type="term" value="P:secondary metabolic process"/>
    <property type="evidence" value="ECO:0007669"/>
    <property type="project" value="TreeGrafter"/>
</dbReference>
<dbReference type="InterPro" id="IPR050593">
    <property type="entry name" value="LovG"/>
</dbReference>
<keyword evidence="1" id="KW-0378">Hydrolase</keyword>
<dbReference type="EMBL" id="ML987192">
    <property type="protein sequence ID" value="KAF2251690.1"/>
    <property type="molecule type" value="Genomic_DNA"/>
</dbReference>
<dbReference type="GO" id="GO:0016787">
    <property type="term" value="F:hydrolase activity"/>
    <property type="evidence" value="ECO:0007669"/>
    <property type="project" value="UniProtKB-KW"/>
</dbReference>
<keyword evidence="4" id="KW-1185">Reference proteome</keyword>
<dbReference type="GO" id="GO:0005634">
    <property type="term" value="C:nucleus"/>
    <property type="evidence" value="ECO:0007669"/>
    <property type="project" value="TreeGrafter"/>
</dbReference>
<name>A0A6A6IQ21_9PLEO</name>
<reference evidence="3" key="1">
    <citation type="journal article" date="2020" name="Stud. Mycol.">
        <title>101 Dothideomycetes genomes: a test case for predicting lifestyles and emergence of pathogens.</title>
        <authorList>
            <person name="Haridas S."/>
            <person name="Albert R."/>
            <person name="Binder M."/>
            <person name="Bloem J."/>
            <person name="Labutti K."/>
            <person name="Salamov A."/>
            <person name="Andreopoulos B."/>
            <person name="Baker S."/>
            <person name="Barry K."/>
            <person name="Bills G."/>
            <person name="Bluhm B."/>
            <person name="Cannon C."/>
            <person name="Castanera R."/>
            <person name="Culley D."/>
            <person name="Daum C."/>
            <person name="Ezra D."/>
            <person name="Gonzalez J."/>
            <person name="Henrissat B."/>
            <person name="Kuo A."/>
            <person name="Liang C."/>
            <person name="Lipzen A."/>
            <person name="Lutzoni F."/>
            <person name="Magnuson J."/>
            <person name="Mondo S."/>
            <person name="Nolan M."/>
            <person name="Ohm R."/>
            <person name="Pangilinan J."/>
            <person name="Park H.-J."/>
            <person name="Ramirez L."/>
            <person name="Alfaro M."/>
            <person name="Sun H."/>
            <person name="Tritt A."/>
            <person name="Yoshinaga Y."/>
            <person name="Zwiers L.-H."/>
            <person name="Turgeon B."/>
            <person name="Goodwin S."/>
            <person name="Spatafora J."/>
            <person name="Crous P."/>
            <person name="Grigoriev I."/>
        </authorList>
    </citation>
    <scope>NUCLEOTIDE SEQUENCE</scope>
    <source>
        <strain evidence="3">CBS 122368</strain>
    </source>
</reference>
<gene>
    <name evidence="3" type="ORF">BU26DRAFT_602220</name>
</gene>
<sequence length="223" mass="24196">MRFLCLHGMGTNGKVFEVQTSRIRLSLGGGHEYVFVDGSVSAPAAPGVDLITSSGEEFLRFAKDDDVDSAMQLYNDLSSFIESEGPFDGVMAFSEGAGVAASLLAYQERLMAAQKSSPFRFKFGIFFCGAGAFDAESLQQGILRELDPSVDGRVITMPTAHIWTRHDQVHPGFGQKLRALCADGVAEEYLHDFGHSVPGAQGEEGVVEATRVIRRTIERATRT</sequence>
<organism evidence="3 4">
    <name type="scientific">Trematosphaeria pertusa</name>
    <dbReference type="NCBI Taxonomy" id="390896"/>
    <lineage>
        <taxon>Eukaryota</taxon>
        <taxon>Fungi</taxon>
        <taxon>Dikarya</taxon>
        <taxon>Ascomycota</taxon>
        <taxon>Pezizomycotina</taxon>
        <taxon>Dothideomycetes</taxon>
        <taxon>Pleosporomycetidae</taxon>
        <taxon>Pleosporales</taxon>
        <taxon>Massarineae</taxon>
        <taxon>Trematosphaeriaceae</taxon>
        <taxon>Trematosphaeria</taxon>
    </lineage>
</organism>
<dbReference type="RefSeq" id="XP_033686694.1">
    <property type="nucleotide sequence ID" value="XM_033835332.1"/>
</dbReference>
<dbReference type="OrthoDB" id="2094269at2759"/>
<dbReference type="InterPro" id="IPR005645">
    <property type="entry name" value="FSH-like_dom"/>
</dbReference>
<evidence type="ECO:0000256" key="1">
    <source>
        <dbReference type="ARBA" id="ARBA00022801"/>
    </source>
</evidence>
<accession>A0A6A6IQ21</accession>
<proteinExistence type="predicted"/>
<dbReference type="PANTHER" id="PTHR48070:SF6">
    <property type="entry name" value="ESTERASE OVCA2"/>
    <property type="match status" value="1"/>
</dbReference>
<dbReference type="PANTHER" id="PTHR48070">
    <property type="entry name" value="ESTERASE OVCA2"/>
    <property type="match status" value="1"/>
</dbReference>
<feature type="domain" description="Serine hydrolase" evidence="2">
    <location>
        <begin position="2"/>
        <end position="201"/>
    </location>
</feature>
<evidence type="ECO:0000313" key="4">
    <source>
        <dbReference type="Proteomes" id="UP000800094"/>
    </source>
</evidence>
<dbReference type="GeneID" id="54588662"/>
<dbReference type="Gene3D" id="3.40.50.1820">
    <property type="entry name" value="alpha/beta hydrolase"/>
    <property type="match status" value="1"/>
</dbReference>
<dbReference type="GO" id="GO:0005737">
    <property type="term" value="C:cytoplasm"/>
    <property type="evidence" value="ECO:0007669"/>
    <property type="project" value="TreeGrafter"/>
</dbReference>
<dbReference type="Proteomes" id="UP000800094">
    <property type="component" value="Unassembled WGS sequence"/>
</dbReference>